<proteinExistence type="predicted"/>
<protein>
    <recommendedName>
        <fullName evidence="4">Methyltransferase domain-containing protein</fullName>
    </recommendedName>
</protein>
<sequence length="278" mass="32623">MKIHELLRERAELPHQQALRQRMRESTQSREDDFFWREFDEVYKVFSYYWHAPDKTQILQQIAHCVMDVMPEMPRSPLGILDIGTGKGDKINDIMAMLLSKRRQLAVLDMVEPSAAARENAGQLLSRHEYGGCLRDSFGTLEEIGERAYDAIIANNSIYYLEPFEENIIRCMEKIKQSGVFIILYLANNNDYGSLIRDICEKSGVPHKITFSLLPLRLFMGKDKESYNSRMVELLKYFYLQKHHDSFPSDREFLEIIETCSHDGFLHMEYCLFVVRKM</sequence>
<evidence type="ECO:0000313" key="1">
    <source>
        <dbReference type="EMBL" id="VFK25815.1"/>
    </source>
</evidence>
<dbReference type="EMBL" id="CAADFQ010000002">
    <property type="protein sequence ID" value="VFK27174.1"/>
    <property type="molecule type" value="Genomic_DNA"/>
</dbReference>
<dbReference type="EMBL" id="CAADGH010000015">
    <property type="protein sequence ID" value="VFK75079.1"/>
    <property type="molecule type" value="Genomic_DNA"/>
</dbReference>
<dbReference type="Gene3D" id="3.40.50.150">
    <property type="entry name" value="Vaccinia Virus protein VP39"/>
    <property type="match status" value="1"/>
</dbReference>
<accession>A0A451B9X6</accession>
<dbReference type="InterPro" id="IPR029063">
    <property type="entry name" value="SAM-dependent_MTases_sf"/>
</dbReference>
<evidence type="ECO:0008006" key="4">
    <source>
        <dbReference type="Google" id="ProtNLM"/>
    </source>
</evidence>
<name>A0A451B9X6_9GAMM</name>
<evidence type="ECO:0000313" key="3">
    <source>
        <dbReference type="EMBL" id="VFK75079.1"/>
    </source>
</evidence>
<dbReference type="AlphaFoldDB" id="A0A451B9X6"/>
<dbReference type="CDD" id="cd02440">
    <property type="entry name" value="AdoMet_MTases"/>
    <property type="match status" value="1"/>
</dbReference>
<gene>
    <name evidence="1" type="ORF">BECKMB1821G_GA0114241_101616</name>
    <name evidence="3" type="ORF">BECKMB1821H_GA0114242_101516</name>
    <name evidence="2" type="ORF">BECKMB1821I_GA0114274_100267</name>
</gene>
<evidence type="ECO:0000313" key="2">
    <source>
        <dbReference type="EMBL" id="VFK27174.1"/>
    </source>
</evidence>
<dbReference type="EMBL" id="CAADFO010000016">
    <property type="protein sequence ID" value="VFK25815.1"/>
    <property type="molecule type" value="Genomic_DNA"/>
</dbReference>
<dbReference type="SUPFAM" id="SSF53335">
    <property type="entry name" value="S-adenosyl-L-methionine-dependent methyltransferases"/>
    <property type="match status" value="1"/>
</dbReference>
<organism evidence="3">
    <name type="scientific">Candidatus Kentrum sp. MB</name>
    <dbReference type="NCBI Taxonomy" id="2138164"/>
    <lineage>
        <taxon>Bacteria</taxon>
        <taxon>Pseudomonadati</taxon>
        <taxon>Pseudomonadota</taxon>
        <taxon>Gammaproteobacteria</taxon>
        <taxon>Candidatus Kentrum</taxon>
    </lineage>
</organism>
<reference evidence="3" key="1">
    <citation type="submission" date="2019-02" db="EMBL/GenBank/DDBJ databases">
        <authorList>
            <person name="Gruber-Vodicka R. H."/>
            <person name="Seah K. B. B."/>
        </authorList>
    </citation>
    <scope>NUCLEOTIDE SEQUENCE</scope>
    <source>
        <strain evidence="1">BECK_BZ197</strain>
        <strain evidence="3">BECK_BZ198</strain>
        <strain evidence="2">BECK_BZ199</strain>
    </source>
</reference>